<protein>
    <recommendedName>
        <fullName evidence="3">F-box domain-containing protein</fullName>
    </recommendedName>
</protein>
<reference evidence="1 2" key="1">
    <citation type="submission" date="2014-04" db="EMBL/GenBank/DDBJ databases">
        <authorList>
            <consortium name="DOE Joint Genome Institute"/>
            <person name="Kuo A."/>
            <person name="Kohler A."/>
            <person name="Nagy L.G."/>
            <person name="Floudas D."/>
            <person name="Copeland A."/>
            <person name="Barry K.W."/>
            <person name="Cichocki N."/>
            <person name="Veneault-Fourrey C."/>
            <person name="LaButti K."/>
            <person name="Lindquist E.A."/>
            <person name="Lipzen A."/>
            <person name="Lundell T."/>
            <person name="Morin E."/>
            <person name="Murat C."/>
            <person name="Sun H."/>
            <person name="Tunlid A."/>
            <person name="Henrissat B."/>
            <person name="Grigoriev I.V."/>
            <person name="Hibbett D.S."/>
            <person name="Martin F."/>
            <person name="Nordberg H.P."/>
            <person name="Cantor M.N."/>
            <person name="Hua S.X."/>
        </authorList>
    </citation>
    <scope>NUCLEOTIDE SEQUENCE [LARGE SCALE GENOMIC DNA]</scope>
    <source>
        <strain evidence="1 2">Foug A</strain>
    </source>
</reference>
<dbReference type="STRING" id="1036808.A0A0C3A289"/>
<proteinExistence type="predicted"/>
<dbReference type="InterPro" id="IPR032675">
    <property type="entry name" value="LRR_dom_sf"/>
</dbReference>
<dbReference type="EMBL" id="KN822011">
    <property type="protein sequence ID" value="KIM67783.1"/>
    <property type="molecule type" value="Genomic_DNA"/>
</dbReference>
<name>A0A0C3A289_9AGAM</name>
<sequence length="415" mass="46239">MSLLKLKTHVTRSSETPLDIEIQLWNEPLLNTVLGALIPCAHRWRSLVIHSVNHELLKNMLTTMKCTTYPSLTHLSIRSIWNNPPSMTLWQFYPRSCPRLEHLELEGHVEFSSVLEVPPGVTSLSLSLWDAEVLSILQRSSLQKLTSLFISRWERKSGMQLRSNSIHLPLLETFVFKTGGVPTQSDVLIKAIVAPKLAYFEYDSSINCNIFGTRTPKFPNVVHVVLQGFEGPSAAVPFAFPAARHIDLTHPMAAESLFSPTNGSITAIDWPHLESLTIRDVAISSLDFLDGLVRWLKARRNMGILMLLARFAFYNPGLDEGVVTALPEAGSIVTILYEALHGLCKLEWVDVPLAGIVLSGTLNESLRLTVPNVYPNFIEDIGAAITQRRIRSSAGSSRPKRVCKDDYHSVVTMGL</sequence>
<gene>
    <name evidence="1" type="ORF">SCLCIDRAFT_1209926</name>
</gene>
<keyword evidence="2" id="KW-1185">Reference proteome</keyword>
<dbReference type="Proteomes" id="UP000053989">
    <property type="component" value="Unassembled WGS sequence"/>
</dbReference>
<evidence type="ECO:0008006" key="3">
    <source>
        <dbReference type="Google" id="ProtNLM"/>
    </source>
</evidence>
<reference evidence="2" key="2">
    <citation type="submission" date="2015-01" db="EMBL/GenBank/DDBJ databases">
        <title>Evolutionary Origins and Diversification of the Mycorrhizal Mutualists.</title>
        <authorList>
            <consortium name="DOE Joint Genome Institute"/>
            <consortium name="Mycorrhizal Genomics Consortium"/>
            <person name="Kohler A."/>
            <person name="Kuo A."/>
            <person name="Nagy L.G."/>
            <person name="Floudas D."/>
            <person name="Copeland A."/>
            <person name="Barry K.W."/>
            <person name="Cichocki N."/>
            <person name="Veneault-Fourrey C."/>
            <person name="LaButti K."/>
            <person name="Lindquist E.A."/>
            <person name="Lipzen A."/>
            <person name="Lundell T."/>
            <person name="Morin E."/>
            <person name="Murat C."/>
            <person name="Riley R."/>
            <person name="Ohm R."/>
            <person name="Sun H."/>
            <person name="Tunlid A."/>
            <person name="Henrissat B."/>
            <person name="Grigoriev I.V."/>
            <person name="Hibbett D.S."/>
            <person name="Martin F."/>
        </authorList>
    </citation>
    <scope>NUCLEOTIDE SEQUENCE [LARGE SCALE GENOMIC DNA]</scope>
    <source>
        <strain evidence="2">Foug A</strain>
    </source>
</reference>
<dbReference type="InParanoid" id="A0A0C3A289"/>
<dbReference type="OrthoDB" id="3219769at2759"/>
<dbReference type="Gene3D" id="3.80.10.10">
    <property type="entry name" value="Ribonuclease Inhibitor"/>
    <property type="match status" value="1"/>
</dbReference>
<dbReference type="HOGENOM" id="CLU_023752_2_0_1"/>
<accession>A0A0C3A289</accession>
<evidence type="ECO:0000313" key="2">
    <source>
        <dbReference type="Proteomes" id="UP000053989"/>
    </source>
</evidence>
<dbReference type="AlphaFoldDB" id="A0A0C3A289"/>
<evidence type="ECO:0000313" key="1">
    <source>
        <dbReference type="EMBL" id="KIM67783.1"/>
    </source>
</evidence>
<organism evidence="1 2">
    <name type="scientific">Scleroderma citrinum Foug A</name>
    <dbReference type="NCBI Taxonomy" id="1036808"/>
    <lineage>
        <taxon>Eukaryota</taxon>
        <taxon>Fungi</taxon>
        <taxon>Dikarya</taxon>
        <taxon>Basidiomycota</taxon>
        <taxon>Agaricomycotina</taxon>
        <taxon>Agaricomycetes</taxon>
        <taxon>Agaricomycetidae</taxon>
        <taxon>Boletales</taxon>
        <taxon>Sclerodermatineae</taxon>
        <taxon>Sclerodermataceae</taxon>
        <taxon>Scleroderma</taxon>
    </lineage>
</organism>